<feature type="domain" description="O-methyltransferase C-terminal" evidence="5">
    <location>
        <begin position="442"/>
        <end position="649"/>
    </location>
</feature>
<dbReference type="OrthoDB" id="1606438at2759"/>
<evidence type="ECO:0000313" key="8">
    <source>
        <dbReference type="Proteomes" id="UP000657918"/>
    </source>
</evidence>
<keyword evidence="8" id="KW-1185">Reference proteome</keyword>
<feature type="domain" description="O-methyltransferase dimerisation" evidence="6">
    <location>
        <begin position="2"/>
        <end position="75"/>
    </location>
</feature>
<dbReference type="GO" id="GO:0046983">
    <property type="term" value="F:protein dimerization activity"/>
    <property type="evidence" value="ECO:0007669"/>
    <property type="project" value="InterPro"/>
</dbReference>
<gene>
    <name evidence="7" type="ORF">SADUNF_Sadunf09G0113700</name>
</gene>
<accession>A0A835JWX3</accession>
<sequence>MAVVKCAIELGIADAIENNEGPMTLSELSSSLGCAPSSLYRIMRFLVHHNIFKEKPWSQGATVYVQTALSRRLLKKGEKSMVDLLLFESSHVMLAPWHNLSSRVLSDKSSPFEGAHGDDIWKYASKNPVHSKLIDDAMACDARLVVPKIVEGCPEVFDGVRTLVDVGGGNGTTLQMLVKAFPWIQGINFDLPCVVSVAPESEGVKHVGGDFFESVPKADAAFLMWVLHDWNDEECIQILENCKEAIQSDNGKLIIVEAVVGEEKGDKLEFVRLMLDMVMMSHTNAGKERTSKEWEYVLKEAGFGSYTIKPIGAVQSVIVASPLMSTEEDVQAGVEIWKYVFGFTGMAVVKCAIELEIAEAIENHEGPMALSELSSTLGCVPFSLDRIMRFLVHHHFFKEEPTIQGTAGYVHTSLSRRLLRQGEDSMADYILLESSPVMLAPWHHLSSRVRINGTAAFEAAHGADLWNYAAANPAFNKVIDDAMACDARLAMSAIIESCPKVFDGLKTLVDVGGGNGTALGKIVKAFPWIEGINFDLPHVVSVAKECEGVKQVGGDMFDSIPKADAVFIMKVLQDWNNDDCIRILKKCKEAIPEDKGKVIIVETVIGEEKQDSVEFVRLMKDMAMMAFTNSGKERSSEEWDFVLKEAGFSSHSIKPVRAVQSVIEAFP</sequence>
<dbReference type="InterPro" id="IPR016461">
    <property type="entry name" value="COMT-like"/>
</dbReference>
<keyword evidence="2" id="KW-0808">Transferase</keyword>
<dbReference type="GO" id="GO:0032259">
    <property type="term" value="P:methylation"/>
    <property type="evidence" value="ECO:0007669"/>
    <property type="project" value="UniProtKB-KW"/>
</dbReference>
<evidence type="ECO:0000259" key="5">
    <source>
        <dbReference type="Pfam" id="PF00891"/>
    </source>
</evidence>
<dbReference type="SUPFAM" id="SSF46785">
    <property type="entry name" value="Winged helix' DNA-binding domain"/>
    <property type="match status" value="2"/>
</dbReference>
<evidence type="ECO:0000256" key="3">
    <source>
        <dbReference type="ARBA" id="ARBA00022691"/>
    </source>
</evidence>
<feature type="domain" description="O-methyltransferase dimerisation" evidence="6">
    <location>
        <begin position="337"/>
        <end position="420"/>
    </location>
</feature>
<dbReference type="FunFam" id="3.40.50.150:FF:000294">
    <property type="entry name" value="O-methyltransferase family protein"/>
    <property type="match status" value="2"/>
</dbReference>
<organism evidence="7 8">
    <name type="scientific">Salix dunnii</name>
    <dbReference type="NCBI Taxonomy" id="1413687"/>
    <lineage>
        <taxon>Eukaryota</taxon>
        <taxon>Viridiplantae</taxon>
        <taxon>Streptophyta</taxon>
        <taxon>Embryophyta</taxon>
        <taxon>Tracheophyta</taxon>
        <taxon>Spermatophyta</taxon>
        <taxon>Magnoliopsida</taxon>
        <taxon>eudicotyledons</taxon>
        <taxon>Gunneridae</taxon>
        <taxon>Pentapetalae</taxon>
        <taxon>rosids</taxon>
        <taxon>fabids</taxon>
        <taxon>Malpighiales</taxon>
        <taxon>Salicaceae</taxon>
        <taxon>Saliceae</taxon>
        <taxon>Salix</taxon>
    </lineage>
</organism>
<keyword evidence="3" id="KW-0949">S-adenosyl-L-methionine</keyword>
<protein>
    <submittedName>
        <fullName evidence="7">Uncharacterized protein</fullName>
    </submittedName>
</protein>
<dbReference type="InterPro" id="IPR001077">
    <property type="entry name" value="COMT_C"/>
</dbReference>
<comment type="caution">
    <text evidence="7">The sequence shown here is derived from an EMBL/GenBank/DDBJ whole genome shotgun (WGS) entry which is preliminary data.</text>
</comment>
<dbReference type="Gene3D" id="1.10.10.10">
    <property type="entry name" value="Winged helix-like DNA-binding domain superfamily/Winged helix DNA-binding domain"/>
    <property type="match status" value="2"/>
</dbReference>
<proteinExistence type="inferred from homology"/>
<evidence type="ECO:0000256" key="1">
    <source>
        <dbReference type="ARBA" id="ARBA00022603"/>
    </source>
</evidence>
<dbReference type="Pfam" id="PF08100">
    <property type="entry name" value="Dimerisation"/>
    <property type="match status" value="2"/>
</dbReference>
<dbReference type="InterPro" id="IPR012967">
    <property type="entry name" value="COMT_dimerisation"/>
</dbReference>
<dbReference type="SUPFAM" id="SSF53335">
    <property type="entry name" value="S-adenosyl-L-methionine-dependent methyltransferases"/>
    <property type="match status" value="2"/>
</dbReference>
<evidence type="ECO:0000256" key="4">
    <source>
        <dbReference type="ARBA" id="ARBA00038277"/>
    </source>
</evidence>
<dbReference type="Pfam" id="PF00891">
    <property type="entry name" value="Methyltransf_2"/>
    <property type="match status" value="2"/>
</dbReference>
<name>A0A835JWX3_9ROSI</name>
<dbReference type="AlphaFoldDB" id="A0A835JWX3"/>
<dbReference type="PROSITE" id="PS51683">
    <property type="entry name" value="SAM_OMT_II"/>
    <property type="match status" value="2"/>
</dbReference>
<keyword evidence="1" id="KW-0489">Methyltransferase</keyword>
<dbReference type="InterPro" id="IPR029063">
    <property type="entry name" value="SAM-dependent_MTases_sf"/>
</dbReference>
<dbReference type="EMBL" id="JADGMS010000009">
    <property type="protein sequence ID" value="KAF9676201.1"/>
    <property type="molecule type" value="Genomic_DNA"/>
</dbReference>
<dbReference type="FunFam" id="1.10.10.10:FF:000836">
    <property type="entry name" value="O-methyltransferase family protein"/>
    <property type="match status" value="1"/>
</dbReference>
<evidence type="ECO:0000313" key="7">
    <source>
        <dbReference type="EMBL" id="KAF9676201.1"/>
    </source>
</evidence>
<comment type="similarity">
    <text evidence="4">Belongs to the class I-like SAM-binding methyltransferase superfamily. Cation-independent O-methyltransferase family.</text>
</comment>
<reference evidence="7 8" key="1">
    <citation type="submission" date="2020-10" db="EMBL/GenBank/DDBJ databases">
        <title>Plant Genome Project.</title>
        <authorList>
            <person name="Zhang R.-G."/>
        </authorList>
    </citation>
    <scope>NUCLEOTIDE SEQUENCE [LARGE SCALE GENOMIC DNA]</scope>
    <source>
        <strain evidence="7">FAFU-HL-1</strain>
        <tissue evidence="7">Leaf</tissue>
    </source>
</reference>
<dbReference type="GO" id="GO:0008171">
    <property type="term" value="F:O-methyltransferase activity"/>
    <property type="evidence" value="ECO:0007669"/>
    <property type="project" value="InterPro"/>
</dbReference>
<dbReference type="PANTHER" id="PTHR11746">
    <property type="entry name" value="O-METHYLTRANSFERASE"/>
    <property type="match status" value="1"/>
</dbReference>
<feature type="domain" description="O-methyltransferase C-terminal" evidence="5">
    <location>
        <begin position="97"/>
        <end position="303"/>
    </location>
</feature>
<dbReference type="InterPro" id="IPR036390">
    <property type="entry name" value="WH_DNA-bd_sf"/>
</dbReference>
<dbReference type="Proteomes" id="UP000657918">
    <property type="component" value="Unassembled WGS sequence"/>
</dbReference>
<evidence type="ECO:0000259" key="6">
    <source>
        <dbReference type="Pfam" id="PF08100"/>
    </source>
</evidence>
<dbReference type="Gene3D" id="3.40.50.150">
    <property type="entry name" value="Vaccinia Virus protein VP39"/>
    <property type="match status" value="2"/>
</dbReference>
<evidence type="ECO:0000256" key="2">
    <source>
        <dbReference type="ARBA" id="ARBA00022679"/>
    </source>
</evidence>
<dbReference type="InterPro" id="IPR036388">
    <property type="entry name" value="WH-like_DNA-bd_sf"/>
</dbReference>